<name>A0A0S4JBE3_BODSA</name>
<reference evidence="2" key="1">
    <citation type="submission" date="2015-09" db="EMBL/GenBank/DDBJ databases">
        <authorList>
            <consortium name="Pathogen Informatics"/>
        </authorList>
    </citation>
    <scope>NUCLEOTIDE SEQUENCE [LARGE SCALE GENOMIC DNA]</scope>
    <source>
        <strain evidence="2">Lake Konstanz</strain>
    </source>
</reference>
<dbReference type="VEuPathDB" id="TriTrypDB:BSAL_09915"/>
<dbReference type="AlphaFoldDB" id="A0A0S4JBE3"/>
<evidence type="ECO:0000313" key="1">
    <source>
        <dbReference type="EMBL" id="CUG87407.1"/>
    </source>
</evidence>
<protein>
    <submittedName>
        <fullName evidence="1">Uncharacterized protein</fullName>
    </submittedName>
</protein>
<organism evidence="1 2">
    <name type="scientific">Bodo saltans</name>
    <name type="common">Flagellated protozoan</name>
    <dbReference type="NCBI Taxonomy" id="75058"/>
    <lineage>
        <taxon>Eukaryota</taxon>
        <taxon>Discoba</taxon>
        <taxon>Euglenozoa</taxon>
        <taxon>Kinetoplastea</taxon>
        <taxon>Metakinetoplastina</taxon>
        <taxon>Eubodonida</taxon>
        <taxon>Bodonidae</taxon>
        <taxon>Bodo</taxon>
    </lineage>
</organism>
<keyword evidence="2" id="KW-1185">Reference proteome</keyword>
<accession>A0A0S4JBE3</accession>
<dbReference type="EMBL" id="CYKH01001509">
    <property type="protein sequence ID" value="CUG87407.1"/>
    <property type="molecule type" value="Genomic_DNA"/>
</dbReference>
<dbReference type="Proteomes" id="UP000051952">
    <property type="component" value="Unassembled WGS sequence"/>
</dbReference>
<sequence>SEPIFARHENEPFRDQCSPYRFARHENELSGTMFAKPLCTRRKRTYPRTMFAKPLCTTRKRTYPSTMFATRWLEILIAIVNGLERFALFVSGKKALGFEYVCFLFVPPIKYRNCIFYSGHFMQGIAALKKKVNSETPRTPIPMTQELFGLTMEAESRLPHKVALLLMWASAARVGDILQLASERRPSGFSYNHVQQRQGGEVTGSIHSSNNTASCDQLTATQAVMGPAKKEGRYRW</sequence>
<evidence type="ECO:0000313" key="2">
    <source>
        <dbReference type="Proteomes" id="UP000051952"/>
    </source>
</evidence>
<gene>
    <name evidence="1" type="ORF">BSAL_09915</name>
</gene>
<feature type="non-terminal residue" evidence="1">
    <location>
        <position position="1"/>
    </location>
</feature>
<proteinExistence type="predicted"/>